<evidence type="ECO:0000313" key="3">
    <source>
        <dbReference type="Proteomes" id="UP000196293"/>
    </source>
</evidence>
<dbReference type="RefSeq" id="WP_241146837.1">
    <property type="nucleotide sequence ID" value="NZ_NFLS01000036.1"/>
</dbReference>
<keyword evidence="1" id="KW-0812">Transmembrane</keyword>
<dbReference type="EMBL" id="NFLS01000036">
    <property type="protein sequence ID" value="OUQ54993.1"/>
    <property type="molecule type" value="Genomic_DNA"/>
</dbReference>
<feature type="non-terminal residue" evidence="2">
    <location>
        <position position="1"/>
    </location>
</feature>
<proteinExistence type="predicted"/>
<keyword evidence="3" id="KW-1185">Reference proteome</keyword>
<evidence type="ECO:0000256" key="1">
    <source>
        <dbReference type="SAM" id="Phobius"/>
    </source>
</evidence>
<name>A0ABX3Z8P2_9LACO</name>
<dbReference type="Proteomes" id="UP000196293">
    <property type="component" value="Unassembled WGS sequence"/>
</dbReference>
<accession>A0ABX3Z8P2</accession>
<gene>
    <name evidence="2" type="ORF">B5E59_09330</name>
</gene>
<keyword evidence="1" id="KW-1133">Transmembrane helix</keyword>
<organism evidence="2 3">
    <name type="scientific">Lactobacillus gallinarum</name>
    <dbReference type="NCBI Taxonomy" id="52242"/>
    <lineage>
        <taxon>Bacteria</taxon>
        <taxon>Bacillati</taxon>
        <taxon>Bacillota</taxon>
        <taxon>Bacilli</taxon>
        <taxon>Lactobacillales</taxon>
        <taxon>Lactobacillaceae</taxon>
        <taxon>Lactobacillus</taxon>
    </lineage>
</organism>
<protein>
    <recommendedName>
        <fullName evidence="4">Transposase</fullName>
    </recommendedName>
</protein>
<evidence type="ECO:0008006" key="4">
    <source>
        <dbReference type="Google" id="ProtNLM"/>
    </source>
</evidence>
<evidence type="ECO:0000313" key="2">
    <source>
        <dbReference type="EMBL" id="OUQ54993.1"/>
    </source>
</evidence>
<comment type="caution">
    <text evidence="2">The sequence shown here is derived from an EMBL/GenBank/DDBJ whole genome shotgun (WGS) entry which is preliminary data.</text>
</comment>
<sequence length="68" mass="8224">KDQFSLFKNKNRQKKTVKQLKLRVGLIVFQYLRVSFFPDTFFSLQLLRLADDLRKVQQQLKDWCCVSK</sequence>
<feature type="transmembrane region" description="Helical" evidence="1">
    <location>
        <begin position="20"/>
        <end position="38"/>
    </location>
</feature>
<reference evidence="3" key="1">
    <citation type="submission" date="2017-04" db="EMBL/GenBank/DDBJ databases">
        <title>Function of individual gut microbiota members based on whole genome sequencing of pure cultures obtained from chicken caecum.</title>
        <authorList>
            <person name="Medvecky M."/>
            <person name="Cejkova D."/>
            <person name="Polansky O."/>
            <person name="Karasova D."/>
            <person name="Kubasova T."/>
            <person name="Cizek A."/>
            <person name="Rychlik I."/>
        </authorList>
    </citation>
    <scope>NUCLEOTIDE SEQUENCE [LARGE SCALE GENOMIC DNA]</scope>
    <source>
        <strain evidence="3">An115</strain>
    </source>
</reference>
<keyword evidence="1" id="KW-0472">Membrane</keyword>